<dbReference type="Pfam" id="PF09677">
    <property type="entry name" value="TrbI_Ftype"/>
    <property type="match status" value="1"/>
</dbReference>
<organism evidence="1 2">
    <name type="scientific">endosymbiont of Riftia pachyptila</name>
    <name type="common">vent Ph05</name>
    <dbReference type="NCBI Taxonomy" id="1048808"/>
    <lineage>
        <taxon>Bacteria</taxon>
        <taxon>Pseudomonadati</taxon>
        <taxon>Pseudomonadota</taxon>
        <taxon>Gammaproteobacteria</taxon>
        <taxon>sulfur-oxidizing symbionts</taxon>
    </lineage>
</organism>
<evidence type="ECO:0000313" key="1">
    <source>
        <dbReference type="EMBL" id="EGV51939.1"/>
    </source>
</evidence>
<comment type="caution">
    <text evidence="1">The sequence shown here is derived from an EMBL/GenBank/DDBJ whole genome shotgun (WGS) entry which is preliminary data.</text>
</comment>
<gene>
    <name evidence="1" type="ORF">Rifp1Sym_au00190</name>
</gene>
<evidence type="ECO:0000313" key="2">
    <source>
        <dbReference type="Proteomes" id="UP000004491"/>
    </source>
</evidence>
<evidence type="ECO:0008006" key="3">
    <source>
        <dbReference type="Google" id="ProtNLM"/>
    </source>
</evidence>
<reference evidence="1" key="1">
    <citation type="journal article" date="2011" name="ISME J.">
        <title>The endosymbionts of the deep-sea tubeworms Riftia pachyptila and Tevnia jerichonana share an identical physiology as revealed by proteogenomic analyses.</title>
        <authorList>
            <person name="Gardebrecht A."/>
            <person name="Markert S."/>
            <person name="Felbeck H."/>
            <person name="Thuermer A."/>
            <person name="Albrecht D."/>
            <person name="Wollherr A."/>
            <person name="Kabisch J."/>
            <person name="Lehmann R."/>
            <person name="Daniel R."/>
            <person name="Liesegang H."/>
            <person name="Hecker M."/>
            <person name="Sievert S.M."/>
            <person name="Schweder T."/>
        </authorList>
    </citation>
    <scope>NUCLEOTIDE SEQUENCE [LARGE SCALE GENOMIC DNA]</scope>
</reference>
<dbReference type="EMBL" id="AFOC01000021">
    <property type="protein sequence ID" value="EGV51939.1"/>
    <property type="molecule type" value="Genomic_DNA"/>
</dbReference>
<dbReference type="AlphaFoldDB" id="G2DBS6"/>
<protein>
    <recommendedName>
        <fullName evidence="3">Type-F conjugative transfer system protein TrbI</fullName>
    </recommendedName>
</protein>
<name>G2DBS6_9GAMM</name>
<dbReference type="InterPro" id="IPR014115">
    <property type="entry name" value="TrbI_Ftype"/>
</dbReference>
<proteinExistence type="predicted"/>
<dbReference type="Proteomes" id="UP000004491">
    <property type="component" value="Unassembled WGS sequence"/>
</dbReference>
<accession>G2DBS6</accession>
<sequence length="109" mass="12079">MPRWTYGLLFGLAGGLVALLVERIVFPPLTVAHVDLAGLVNEHVRRPDLMKLPEAERSMDAARFAARLEEETTKLAREYRVVILAAPAIVSGAPDLTAILRKRIEEHTP</sequence>
<keyword evidence="2" id="KW-1185">Reference proteome</keyword>
<dbReference type="RefSeq" id="WP_005960073.1">
    <property type="nucleotide sequence ID" value="NZ_AFOC01000021.1"/>
</dbReference>